<sequence length="340" mass="36458">MIDRKPDNSRLPTLADVASRVGVSTATVSRCLNEPDRVIGATRERVMAAVRELGYSPNFGARALAARRTNTVGAVIPTMENAIFARGLQAFQEELGENGITLLVASSSYRADLEEEQIRTLAARGADGMLLIGYDRDPAIYSFLKRQGIPVVIAWAHDPRAGVASVGFDNYRAMKALAHAVISRGHSSLGIVSARQAGNDRARERVRGIVDAAAQAGLGSDRVHIVETSYGIDEGAQAFEALMSRENRPSAVMCGNDVLAVGAIGRARELGLDVPLDVSVTGFDDMELAKLSFPPLTTIHVPHRRMGQEAARLLMSTAKTGSENSNILLETEIRLRGSLA</sequence>
<dbReference type="PROSITE" id="PS50932">
    <property type="entry name" value="HTH_LACI_2"/>
    <property type="match status" value="1"/>
</dbReference>
<dbReference type="RefSeq" id="WP_386370259.1">
    <property type="nucleotide sequence ID" value="NZ_JBHUMP010000001.1"/>
</dbReference>
<dbReference type="Gene3D" id="1.10.260.40">
    <property type="entry name" value="lambda repressor-like DNA-binding domains"/>
    <property type="match status" value="1"/>
</dbReference>
<dbReference type="SMART" id="SM00354">
    <property type="entry name" value="HTH_LACI"/>
    <property type="match status" value="1"/>
</dbReference>
<keyword evidence="6" id="KW-1185">Reference proteome</keyword>
<dbReference type="InterPro" id="IPR010982">
    <property type="entry name" value="Lambda_DNA-bd_dom_sf"/>
</dbReference>
<dbReference type="CDD" id="cd01392">
    <property type="entry name" value="HTH_LacI"/>
    <property type="match status" value="1"/>
</dbReference>
<dbReference type="InterPro" id="IPR001761">
    <property type="entry name" value="Peripla_BP/Lac1_sug-bd_dom"/>
</dbReference>
<dbReference type="Gene3D" id="3.40.50.2300">
    <property type="match status" value="2"/>
</dbReference>
<proteinExistence type="predicted"/>
<dbReference type="PANTHER" id="PTHR30146">
    <property type="entry name" value="LACI-RELATED TRANSCRIPTIONAL REPRESSOR"/>
    <property type="match status" value="1"/>
</dbReference>
<gene>
    <name evidence="5" type="ORF">ACFSUD_00365</name>
</gene>
<dbReference type="EMBL" id="JBHUMP010000001">
    <property type="protein sequence ID" value="MFD2738013.1"/>
    <property type="molecule type" value="Genomic_DNA"/>
</dbReference>
<evidence type="ECO:0000256" key="3">
    <source>
        <dbReference type="ARBA" id="ARBA00023163"/>
    </source>
</evidence>
<evidence type="ECO:0000313" key="6">
    <source>
        <dbReference type="Proteomes" id="UP001597474"/>
    </source>
</evidence>
<dbReference type="Pfam" id="PF00532">
    <property type="entry name" value="Peripla_BP_1"/>
    <property type="match status" value="1"/>
</dbReference>
<dbReference type="SUPFAM" id="SSF53822">
    <property type="entry name" value="Periplasmic binding protein-like I"/>
    <property type="match status" value="1"/>
</dbReference>
<comment type="caution">
    <text evidence="5">The sequence shown here is derived from an EMBL/GenBank/DDBJ whole genome shotgun (WGS) entry which is preliminary data.</text>
</comment>
<keyword evidence="1" id="KW-0805">Transcription regulation</keyword>
<evidence type="ECO:0000313" key="5">
    <source>
        <dbReference type="EMBL" id="MFD2738013.1"/>
    </source>
</evidence>
<dbReference type="PANTHER" id="PTHR30146:SF138">
    <property type="entry name" value="TRANSCRIPTIONAL REGULATORY PROTEIN"/>
    <property type="match status" value="1"/>
</dbReference>
<keyword evidence="3" id="KW-0804">Transcription</keyword>
<keyword evidence="2 5" id="KW-0238">DNA-binding</keyword>
<feature type="domain" description="HTH lacI-type" evidence="4">
    <location>
        <begin position="12"/>
        <end position="66"/>
    </location>
</feature>
<evidence type="ECO:0000256" key="1">
    <source>
        <dbReference type="ARBA" id="ARBA00023015"/>
    </source>
</evidence>
<reference evidence="6" key="1">
    <citation type="journal article" date="2019" name="Int. J. Syst. Evol. Microbiol.">
        <title>The Global Catalogue of Microorganisms (GCM) 10K type strain sequencing project: providing services to taxonomists for standard genome sequencing and annotation.</title>
        <authorList>
            <consortium name="The Broad Institute Genomics Platform"/>
            <consortium name="The Broad Institute Genome Sequencing Center for Infectious Disease"/>
            <person name="Wu L."/>
            <person name="Ma J."/>
        </authorList>
    </citation>
    <scope>NUCLEOTIDE SEQUENCE [LARGE SCALE GENOMIC DNA]</scope>
    <source>
        <strain evidence="6">TISTR 2562</strain>
    </source>
</reference>
<evidence type="ECO:0000256" key="2">
    <source>
        <dbReference type="ARBA" id="ARBA00023125"/>
    </source>
</evidence>
<dbReference type="InterPro" id="IPR028082">
    <property type="entry name" value="Peripla_BP_I"/>
</dbReference>
<dbReference type="InterPro" id="IPR000843">
    <property type="entry name" value="HTH_LacI"/>
</dbReference>
<dbReference type="Pfam" id="PF00356">
    <property type="entry name" value="LacI"/>
    <property type="match status" value="1"/>
</dbReference>
<dbReference type="CDD" id="cd06273">
    <property type="entry name" value="PBP1_LacI-like"/>
    <property type="match status" value="1"/>
</dbReference>
<accession>A0ABW5TWJ7</accession>
<name>A0ABW5TWJ7_9RHOB</name>
<dbReference type="SUPFAM" id="SSF47413">
    <property type="entry name" value="lambda repressor-like DNA-binding domains"/>
    <property type="match status" value="1"/>
</dbReference>
<dbReference type="GO" id="GO:0003677">
    <property type="term" value="F:DNA binding"/>
    <property type="evidence" value="ECO:0007669"/>
    <property type="project" value="UniProtKB-KW"/>
</dbReference>
<protein>
    <submittedName>
        <fullName evidence="5">LacI family DNA-binding transcriptional regulator</fullName>
    </submittedName>
</protein>
<evidence type="ECO:0000259" key="4">
    <source>
        <dbReference type="PROSITE" id="PS50932"/>
    </source>
</evidence>
<dbReference type="Proteomes" id="UP001597474">
    <property type="component" value="Unassembled WGS sequence"/>
</dbReference>
<organism evidence="5 6">
    <name type="scientific">Sulfitobacter aestuarii</name>
    <dbReference type="NCBI Taxonomy" id="2161676"/>
    <lineage>
        <taxon>Bacteria</taxon>
        <taxon>Pseudomonadati</taxon>
        <taxon>Pseudomonadota</taxon>
        <taxon>Alphaproteobacteria</taxon>
        <taxon>Rhodobacterales</taxon>
        <taxon>Roseobacteraceae</taxon>
        <taxon>Sulfitobacter</taxon>
    </lineage>
</organism>